<protein>
    <recommendedName>
        <fullName evidence="2">Fe2OG dioxygenase domain-containing protein</fullName>
    </recommendedName>
</protein>
<dbReference type="Pfam" id="PF13532">
    <property type="entry name" value="2OG-FeII_Oxy_2"/>
    <property type="match status" value="1"/>
</dbReference>
<evidence type="ECO:0000313" key="4">
    <source>
        <dbReference type="Proteomes" id="UP001530377"/>
    </source>
</evidence>
<feature type="region of interest" description="Disordered" evidence="1">
    <location>
        <begin position="1"/>
        <end position="51"/>
    </location>
</feature>
<dbReference type="Gene3D" id="2.60.120.590">
    <property type="entry name" value="Alpha-ketoglutarate-dependent dioxygenase AlkB-like"/>
    <property type="match status" value="1"/>
</dbReference>
<comment type="caution">
    <text evidence="3">The sequence shown here is derived from an EMBL/GenBank/DDBJ whole genome shotgun (WGS) entry which is preliminary data.</text>
</comment>
<feature type="compositionally biased region" description="Low complexity" evidence="1">
    <location>
        <begin position="39"/>
        <end position="51"/>
    </location>
</feature>
<dbReference type="InterPro" id="IPR037151">
    <property type="entry name" value="AlkB-like_sf"/>
</dbReference>
<proteinExistence type="predicted"/>
<organism evidence="3 4">
    <name type="scientific">Cyclostephanos tholiformis</name>
    <dbReference type="NCBI Taxonomy" id="382380"/>
    <lineage>
        <taxon>Eukaryota</taxon>
        <taxon>Sar</taxon>
        <taxon>Stramenopiles</taxon>
        <taxon>Ochrophyta</taxon>
        <taxon>Bacillariophyta</taxon>
        <taxon>Coscinodiscophyceae</taxon>
        <taxon>Thalassiosirophycidae</taxon>
        <taxon>Stephanodiscales</taxon>
        <taxon>Stephanodiscaceae</taxon>
        <taxon>Cyclostephanos</taxon>
    </lineage>
</organism>
<accession>A0ABD3SEE4</accession>
<evidence type="ECO:0000259" key="2">
    <source>
        <dbReference type="PROSITE" id="PS51471"/>
    </source>
</evidence>
<dbReference type="Proteomes" id="UP001530377">
    <property type="component" value="Unassembled WGS sequence"/>
</dbReference>
<dbReference type="PANTHER" id="PTHR31212:SF4">
    <property type="entry name" value="ALPHA-KETOGLUTARATE-DEPENDENT DIOXYGENASE ALKB HOMOLOG 3"/>
    <property type="match status" value="1"/>
</dbReference>
<dbReference type="InterPro" id="IPR027450">
    <property type="entry name" value="AlkB-like"/>
</dbReference>
<dbReference type="PROSITE" id="PS51471">
    <property type="entry name" value="FE2OG_OXY"/>
    <property type="match status" value="1"/>
</dbReference>
<feature type="domain" description="Fe2OG dioxygenase" evidence="2">
    <location>
        <begin position="282"/>
        <end position="396"/>
    </location>
</feature>
<sequence length="539" mass="58788">MRDGRGRCGSWDDGDDEGDSGDHEDGSEGGESGDEDAESSSTHPPSAAASTSASASLSSSFSSSSVATAVIVVRYFGGRHLGVTSGRLRDLYARTARLALHRHANGMDGPFVERYRQRDGIGGIHSTGPNATADNIDDSKRGARWINANLYGLGAGDCELILDVVKSPPPILIPSAHSHPNVDDSAGDDGEENIIVRNLLRELKFEKMVGPENAPLPRLQNLQADMLYPATTVEHSTTMIVPVYRYPGNYTGLEYPTHPWSYTSLYVKRAVESALRPLYVQVMNHCVTNLYRDGRDDIQHHSDKDLDLNRRGVIVSVSFGSSRVMEVRDRSYPHDVVRVDLPPGSMLVLGPYTNARFTHAVLPLSSNDRPTAMTGDDVTCNVEEGGRISLTFRDVRTFLDTKTQRLFGQGAATATISLPPFSGPSVMDTNEDGSIREGSLTAIVERLRNEDGRDRRSAIAIALVIGVGYVSSKFCNEGGAYVSREYGLLALLQDASAAAITGSASYWYIRRRRREMRLQCEEDGARAFFSKKSASGNKY</sequence>
<keyword evidence="4" id="KW-1185">Reference proteome</keyword>
<dbReference type="SUPFAM" id="SSF51197">
    <property type="entry name" value="Clavaminate synthase-like"/>
    <property type="match status" value="1"/>
</dbReference>
<name>A0ABD3SEE4_9STRA</name>
<dbReference type="EMBL" id="JALLPB020000056">
    <property type="protein sequence ID" value="KAL3822753.1"/>
    <property type="molecule type" value="Genomic_DNA"/>
</dbReference>
<reference evidence="3 4" key="1">
    <citation type="submission" date="2024-10" db="EMBL/GenBank/DDBJ databases">
        <title>Updated reference genomes for cyclostephanoid diatoms.</title>
        <authorList>
            <person name="Roberts W.R."/>
            <person name="Alverson A.J."/>
        </authorList>
    </citation>
    <scope>NUCLEOTIDE SEQUENCE [LARGE SCALE GENOMIC DNA]</scope>
    <source>
        <strain evidence="3 4">AJA228-03</strain>
    </source>
</reference>
<dbReference type="AlphaFoldDB" id="A0ABD3SEE4"/>
<evidence type="ECO:0000256" key="1">
    <source>
        <dbReference type="SAM" id="MobiDB-lite"/>
    </source>
</evidence>
<dbReference type="PANTHER" id="PTHR31212">
    <property type="entry name" value="ALPHA-KETOGLUTARATE-DEPENDENT DIOXYGENASE ALKB HOMOLOG 3"/>
    <property type="match status" value="1"/>
</dbReference>
<feature type="compositionally biased region" description="Acidic residues" evidence="1">
    <location>
        <begin position="27"/>
        <end position="38"/>
    </location>
</feature>
<dbReference type="InterPro" id="IPR032854">
    <property type="entry name" value="ALKBH3"/>
</dbReference>
<gene>
    <name evidence="3" type="ORF">ACHAXA_008056</name>
</gene>
<evidence type="ECO:0000313" key="3">
    <source>
        <dbReference type="EMBL" id="KAL3822753.1"/>
    </source>
</evidence>
<dbReference type="InterPro" id="IPR005123">
    <property type="entry name" value="Oxoglu/Fe-dep_dioxygenase_dom"/>
</dbReference>